<name>A0AAE1TU85_9EUCA</name>
<evidence type="ECO:0000313" key="2">
    <source>
        <dbReference type="EMBL" id="KAK4298593.1"/>
    </source>
</evidence>
<protein>
    <submittedName>
        <fullName evidence="2">Uncharacterized protein</fullName>
    </submittedName>
</protein>
<organism evidence="2 3">
    <name type="scientific">Petrolisthes manimaculis</name>
    <dbReference type="NCBI Taxonomy" id="1843537"/>
    <lineage>
        <taxon>Eukaryota</taxon>
        <taxon>Metazoa</taxon>
        <taxon>Ecdysozoa</taxon>
        <taxon>Arthropoda</taxon>
        <taxon>Crustacea</taxon>
        <taxon>Multicrustacea</taxon>
        <taxon>Malacostraca</taxon>
        <taxon>Eumalacostraca</taxon>
        <taxon>Eucarida</taxon>
        <taxon>Decapoda</taxon>
        <taxon>Pleocyemata</taxon>
        <taxon>Anomura</taxon>
        <taxon>Galatheoidea</taxon>
        <taxon>Porcellanidae</taxon>
        <taxon>Petrolisthes</taxon>
    </lineage>
</organism>
<reference evidence="2" key="1">
    <citation type="submission" date="2023-11" db="EMBL/GenBank/DDBJ databases">
        <title>Genome assemblies of two species of porcelain crab, Petrolisthes cinctipes and Petrolisthes manimaculis (Anomura: Porcellanidae).</title>
        <authorList>
            <person name="Angst P."/>
        </authorList>
    </citation>
    <scope>NUCLEOTIDE SEQUENCE</scope>
    <source>
        <strain evidence="2">PB745_02</strain>
        <tissue evidence="2">Gill</tissue>
    </source>
</reference>
<gene>
    <name evidence="2" type="ORF">Pmani_029071</name>
</gene>
<evidence type="ECO:0000256" key="1">
    <source>
        <dbReference type="SAM" id="MobiDB-lite"/>
    </source>
</evidence>
<accession>A0AAE1TU85</accession>
<dbReference type="Proteomes" id="UP001292094">
    <property type="component" value="Unassembled WGS sequence"/>
</dbReference>
<feature type="non-terminal residue" evidence="2">
    <location>
        <position position="122"/>
    </location>
</feature>
<keyword evidence="3" id="KW-1185">Reference proteome</keyword>
<proteinExistence type="predicted"/>
<comment type="caution">
    <text evidence="2">The sequence shown here is derived from an EMBL/GenBank/DDBJ whole genome shotgun (WGS) entry which is preliminary data.</text>
</comment>
<feature type="compositionally biased region" description="Acidic residues" evidence="1">
    <location>
        <begin position="96"/>
        <end position="111"/>
    </location>
</feature>
<dbReference type="EMBL" id="JAWZYT010003396">
    <property type="protein sequence ID" value="KAK4298593.1"/>
    <property type="molecule type" value="Genomic_DNA"/>
</dbReference>
<evidence type="ECO:0000313" key="3">
    <source>
        <dbReference type="Proteomes" id="UP001292094"/>
    </source>
</evidence>
<feature type="region of interest" description="Disordered" evidence="1">
    <location>
        <begin position="90"/>
        <end position="122"/>
    </location>
</feature>
<sequence>SFITRFHSFIISRTPQLPHPYLTPPPPPIYLTPTSPLHHLPDLSITLHHLPFSPHDPSRDTSALRHSSAFIWLRRHETFVVYRDLSFSGERHEAEVPTDENAEEQTVDEDKDFSLIKSDSGW</sequence>
<dbReference type="AlphaFoldDB" id="A0AAE1TU85"/>